<proteinExistence type="predicted"/>
<name>A0ACC1HPQ0_9FUNG</name>
<protein>
    <submittedName>
        <fullName evidence="1">Vacuolar ATP synthase subunit C</fullName>
    </submittedName>
</protein>
<evidence type="ECO:0000313" key="2">
    <source>
        <dbReference type="Proteomes" id="UP001145114"/>
    </source>
</evidence>
<dbReference type="Proteomes" id="UP001145114">
    <property type="component" value="Unassembled WGS sequence"/>
</dbReference>
<gene>
    <name evidence="1" type="primary">VMA5_1</name>
    <name evidence="1" type="ORF">EV182_005548</name>
</gene>
<feature type="non-terminal residue" evidence="1">
    <location>
        <position position="139"/>
    </location>
</feature>
<accession>A0ACC1HPQ0</accession>
<sequence length="139" mass="15854">MPSYLLVSIPEEDTLASPISRVKAVVGDGGISEFNIPRKLKFGTLNNLLELSDKLERFDRDYQGTCNRLIDALRDLVGASSDDLGEYLKIEERRSTDQYLREFDWNSTKYRPDRPINDILDSIAEDVGSIDQNLRTQLN</sequence>
<organism evidence="1 2">
    <name type="scientific">Spiromyces aspiralis</name>
    <dbReference type="NCBI Taxonomy" id="68401"/>
    <lineage>
        <taxon>Eukaryota</taxon>
        <taxon>Fungi</taxon>
        <taxon>Fungi incertae sedis</taxon>
        <taxon>Zoopagomycota</taxon>
        <taxon>Kickxellomycotina</taxon>
        <taxon>Kickxellomycetes</taxon>
        <taxon>Kickxellales</taxon>
        <taxon>Kickxellaceae</taxon>
        <taxon>Spiromyces</taxon>
    </lineage>
</organism>
<evidence type="ECO:0000313" key="1">
    <source>
        <dbReference type="EMBL" id="KAJ1677733.1"/>
    </source>
</evidence>
<keyword evidence="2" id="KW-1185">Reference proteome</keyword>
<dbReference type="EMBL" id="JAMZIH010002013">
    <property type="protein sequence ID" value="KAJ1677733.1"/>
    <property type="molecule type" value="Genomic_DNA"/>
</dbReference>
<reference evidence="1" key="1">
    <citation type="submission" date="2022-06" db="EMBL/GenBank/DDBJ databases">
        <title>Phylogenomic reconstructions and comparative analyses of Kickxellomycotina fungi.</title>
        <authorList>
            <person name="Reynolds N.K."/>
            <person name="Stajich J.E."/>
            <person name="Barry K."/>
            <person name="Grigoriev I.V."/>
            <person name="Crous P."/>
            <person name="Smith M.E."/>
        </authorList>
    </citation>
    <scope>NUCLEOTIDE SEQUENCE</scope>
    <source>
        <strain evidence="1">RSA 2271</strain>
    </source>
</reference>
<comment type="caution">
    <text evidence="1">The sequence shown here is derived from an EMBL/GenBank/DDBJ whole genome shotgun (WGS) entry which is preliminary data.</text>
</comment>